<keyword evidence="2" id="KW-0472">Membrane</keyword>
<proteinExistence type="predicted"/>
<dbReference type="Proteomes" id="UP001296104">
    <property type="component" value="Unassembled WGS sequence"/>
</dbReference>
<comment type="caution">
    <text evidence="3">The sequence shown here is derived from an EMBL/GenBank/DDBJ whole genome shotgun (WGS) entry which is preliminary data.</text>
</comment>
<dbReference type="Gene3D" id="2.120.10.80">
    <property type="entry name" value="Kelch-type beta propeller"/>
    <property type="match status" value="1"/>
</dbReference>
<keyword evidence="4" id="KW-1185">Reference proteome</keyword>
<reference evidence="3" key="1">
    <citation type="submission" date="2023-11" db="EMBL/GenBank/DDBJ databases">
        <authorList>
            <person name="Alioto T."/>
            <person name="Alioto T."/>
            <person name="Gomez Garrido J."/>
        </authorList>
    </citation>
    <scope>NUCLEOTIDE SEQUENCE</scope>
</reference>
<feature type="region of interest" description="Disordered" evidence="1">
    <location>
        <begin position="641"/>
        <end position="668"/>
    </location>
</feature>
<feature type="region of interest" description="Disordered" evidence="1">
    <location>
        <begin position="237"/>
        <end position="289"/>
    </location>
</feature>
<protein>
    <recommendedName>
        <fullName evidence="5">Pre-mRNA splicing factor CLF1</fullName>
    </recommendedName>
</protein>
<evidence type="ECO:0000256" key="2">
    <source>
        <dbReference type="SAM" id="Phobius"/>
    </source>
</evidence>
<feature type="compositionally biased region" description="Polar residues" evidence="1">
    <location>
        <begin position="544"/>
        <end position="559"/>
    </location>
</feature>
<feature type="compositionally biased region" description="Low complexity" evidence="1">
    <location>
        <begin position="337"/>
        <end position="359"/>
    </location>
</feature>
<evidence type="ECO:0000313" key="3">
    <source>
        <dbReference type="EMBL" id="CAK4032086.1"/>
    </source>
</evidence>
<dbReference type="InterPro" id="IPR015915">
    <property type="entry name" value="Kelch-typ_b-propeller"/>
</dbReference>
<accession>A0AAI8Z420</accession>
<feature type="region of interest" description="Disordered" evidence="1">
    <location>
        <begin position="525"/>
        <end position="565"/>
    </location>
</feature>
<feature type="compositionally biased region" description="Basic and acidic residues" evidence="1">
    <location>
        <begin position="531"/>
        <end position="542"/>
    </location>
</feature>
<feature type="transmembrane region" description="Helical" evidence="2">
    <location>
        <begin position="374"/>
        <end position="395"/>
    </location>
</feature>
<feature type="compositionally biased region" description="Polar residues" evidence="1">
    <location>
        <begin position="766"/>
        <end position="783"/>
    </location>
</feature>
<dbReference type="EMBL" id="CAVMBE010000057">
    <property type="protein sequence ID" value="CAK4032086.1"/>
    <property type="molecule type" value="Genomic_DNA"/>
</dbReference>
<gene>
    <name evidence="3" type="ORF">LECACI_7A007244</name>
</gene>
<dbReference type="InterPro" id="IPR011043">
    <property type="entry name" value="Gal_Oxase/kelch_b-propeller"/>
</dbReference>
<evidence type="ECO:0000256" key="1">
    <source>
        <dbReference type="SAM" id="MobiDB-lite"/>
    </source>
</evidence>
<keyword evidence="2" id="KW-0812">Transmembrane</keyword>
<feature type="region of interest" description="Disordered" evidence="1">
    <location>
        <begin position="738"/>
        <end position="835"/>
    </location>
</feature>
<feature type="compositionally biased region" description="Low complexity" evidence="1">
    <location>
        <begin position="790"/>
        <end position="810"/>
    </location>
</feature>
<feature type="region of interest" description="Disordered" evidence="1">
    <location>
        <begin position="329"/>
        <end position="364"/>
    </location>
</feature>
<name>A0AAI8Z420_9PEZI</name>
<feature type="compositionally biased region" description="Polar residues" evidence="1">
    <location>
        <begin position="271"/>
        <end position="289"/>
    </location>
</feature>
<feature type="compositionally biased region" description="Polar residues" evidence="1">
    <location>
        <begin position="247"/>
        <end position="260"/>
    </location>
</feature>
<dbReference type="AlphaFoldDB" id="A0AAI8Z420"/>
<sequence>MSVPKPSRPLSGNCAAIDSNTLYSYSPDAFQSLPLKENATWSNESNGKSVNSPACVKAGDGPEASLYVIGGDSDSNDYLGLQRYSFSNQSWETLTPPVEVLKSRTNHSVAYLGDSQSILVYGGSTPEAPSLLSSQTFLISTVPPYNIRSFTSKAPPTNSAILQSWNSSHAVMVGGAETNTDVWLFGPEDGWHPFGTNLSQPISSAARAVVVDGTDGSKVLQVYNVDVSPNTAQGIVLLGSNGRPAPTGQTLGDESPSTSSNKRKRELSLENWPSYNATNAPTSTRPDCSISRTADGLVVMAGGNSENPIIMFNQTKNSWVDASKFFNSKQEQQPLVPSSTSNPTSIPTETAEPSSTTAAGSGGLSAHDKTLRTLGITLGVLCGIAALFILVLLYLRWRKMKAKKKNGGYLEEKNGDGDASRMSFADRGASFMKEAGGSVDDLGPPNRDRFGANNNSHSSLAIIAGKIGNKRYTGANHATKGSFESTAHLVKDREGNLVPGENHEMIDIGDKLPLQNGDNLTVPGAVAHGSSLDKETRAERKRSSGWSKYFATSQPTGPNGLSHLPSAYVKPSTASVASEYSSDQVPSPASRIPSSALVPPLDIDFSKTVDGQRLSHVAQGSPAYFDSREAFALRGGSLDVGDGQRGVIVDPGNPRKSQPDSISSFGNRSTISSSVASEYYNDSAHTPWTPMSGHRDHERVTSSVYTNSVVYSPNDRVPSRGKSAGFFPGAGTMYRPSKVKLSHNAGPTSEWASPRMPAARAEARDSTSSSVTVFPSANDFETTPSKEIKAQQQAAPGAQEPRQSRPQSQRRSQRKSEPYTQDMSWLDLGLNKNQS</sequence>
<feature type="compositionally biased region" description="Polar residues" evidence="1">
    <location>
        <begin position="655"/>
        <end position="668"/>
    </location>
</feature>
<evidence type="ECO:0008006" key="5">
    <source>
        <dbReference type="Google" id="ProtNLM"/>
    </source>
</evidence>
<evidence type="ECO:0000313" key="4">
    <source>
        <dbReference type="Proteomes" id="UP001296104"/>
    </source>
</evidence>
<dbReference type="SUPFAM" id="SSF50965">
    <property type="entry name" value="Galactose oxidase, central domain"/>
    <property type="match status" value="1"/>
</dbReference>
<organism evidence="3 4">
    <name type="scientific">Lecanosticta acicola</name>
    <dbReference type="NCBI Taxonomy" id="111012"/>
    <lineage>
        <taxon>Eukaryota</taxon>
        <taxon>Fungi</taxon>
        <taxon>Dikarya</taxon>
        <taxon>Ascomycota</taxon>
        <taxon>Pezizomycotina</taxon>
        <taxon>Dothideomycetes</taxon>
        <taxon>Dothideomycetidae</taxon>
        <taxon>Mycosphaerellales</taxon>
        <taxon>Mycosphaerellaceae</taxon>
        <taxon>Lecanosticta</taxon>
    </lineage>
</organism>
<keyword evidence="2" id="KW-1133">Transmembrane helix</keyword>